<name>A0A2T0KPR6_9ACTN</name>
<organism evidence="1 2">
    <name type="scientific">Actinoplanes italicus</name>
    <dbReference type="NCBI Taxonomy" id="113567"/>
    <lineage>
        <taxon>Bacteria</taxon>
        <taxon>Bacillati</taxon>
        <taxon>Actinomycetota</taxon>
        <taxon>Actinomycetes</taxon>
        <taxon>Micromonosporales</taxon>
        <taxon>Micromonosporaceae</taxon>
        <taxon>Actinoplanes</taxon>
    </lineage>
</organism>
<dbReference type="AlphaFoldDB" id="A0A2T0KPR6"/>
<sequence>MSAPEVPVEVVTVRGRAFVILRSNWEGKAGGPSYDVRDEKTELCLTPNPLHEQPDAARVAELLDELATQFAAGETFELWNHDDHYDIEEVVAATRVPVTSGSWSGDRGCGRDTDDRVYAMIGFGRHRSYFRIEGRELVETSAETEFGHPAWDHAGAVDIGRDPGSEDESRATVALLNAVAAHVRALTGTT</sequence>
<gene>
    <name evidence="1" type="ORF">CLV67_101292</name>
</gene>
<reference evidence="1 2" key="1">
    <citation type="submission" date="2018-03" db="EMBL/GenBank/DDBJ databases">
        <title>Genomic Encyclopedia of Archaeal and Bacterial Type Strains, Phase II (KMG-II): from individual species to whole genera.</title>
        <authorList>
            <person name="Goeker M."/>
        </authorList>
    </citation>
    <scope>NUCLEOTIDE SEQUENCE [LARGE SCALE GENOMIC DNA]</scope>
    <source>
        <strain evidence="1 2">DSM 43146</strain>
    </source>
</reference>
<keyword evidence="2" id="KW-1185">Reference proteome</keyword>
<comment type="caution">
    <text evidence="1">The sequence shown here is derived from an EMBL/GenBank/DDBJ whole genome shotgun (WGS) entry which is preliminary data.</text>
</comment>
<dbReference type="EMBL" id="PVMZ01000001">
    <property type="protein sequence ID" value="PRX25575.1"/>
    <property type="molecule type" value="Genomic_DNA"/>
</dbReference>
<dbReference type="RefSeq" id="WP_106315298.1">
    <property type="nucleotide sequence ID" value="NZ_BOMO01000024.1"/>
</dbReference>
<accession>A0A2T0KPR6</accession>
<proteinExistence type="predicted"/>
<protein>
    <submittedName>
        <fullName evidence="1">Uncharacterized protein</fullName>
    </submittedName>
</protein>
<evidence type="ECO:0000313" key="2">
    <source>
        <dbReference type="Proteomes" id="UP000239415"/>
    </source>
</evidence>
<evidence type="ECO:0000313" key="1">
    <source>
        <dbReference type="EMBL" id="PRX25575.1"/>
    </source>
</evidence>
<dbReference type="Proteomes" id="UP000239415">
    <property type="component" value="Unassembled WGS sequence"/>
</dbReference>